<dbReference type="NCBIfam" id="NF038403">
    <property type="entry name" value="perm_prefix_1"/>
    <property type="match status" value="1"/>
</dbReference>
<feature type="transmembrane region" description="Helical" evidence="7">
    <location>
        <begin position="436"/>
        <end position="454"/>
    </location>
</feature>
<evidence type="ECO:0000256" key="4">
    <source>
        <dbReference type="ARBA" id="ARBA00022989"/>
    </source>
</evidence>
<dbReference type="GO" id="GO:0005886">
    <property type="term" value="C:plasma membrane"/>
    <property type="evidence" value="ECO:0007669"/>
    <property type="project" value="UniProtKB-SubCell"/>
</dbReference>
<evidence type="ECO:0008006" key="11">
    <source>
        <dbReference type="Google" id="ProtNLM"/>
    </source>
</evidence>
<keyword evidence="4 7" id="KW-1133">Transmembrane helix</keyword>
<evidence type="ECO:0000256" key="6">
    <source>
        <dbReference type="ARBA" id="ARBA00038076"/>
    </source>
</evidence>
<dbReference type="GO" id="GO:0022857">
    <property type="term" value="F:transmembrane transporter activity"/>
    <property type="evidence" value="ECO:0007669"/>
    <property type="project" value="TreeGrafter"/>
</dbReference>
<evidence type="ECO:0000259" key="9">
    <source>
        <dbReference type="Pfam" id="PF12704"/>
    </source>
</evidence>
<feature type="domain" description="MacB-like periplasmic core" evidence="9">
    <location>
        <begin position="88"/>
        <end position="300"/>
    </location>
</feature>
<dbReference type="InterPro" id="IPR017800">
    <property type="entry name" value="ADOP"/>
</dbReference>
<evidence type="ECO:0000259" key="8">
    <source>
        <dbReference type="Pfam" id="PF02687"/>
    </source>
</evidence>
<dbReference type="Pfam" id="PF12704">
    <property type="entry name" value="MacB_PCD"/>
    <property type="match status" value="2"/>
</dbReference>
<dbReference type="InterPro" id="IPR047928">
    <property type="entry name" value="Perm_prefix_1"/>
</dbReference>
<evidence type="ECO:0000313" key="10">
    <source>
        <dbReference type="EMBL" id="CAA9301682.1"/>
    </source>
</evidence>
<feature type="transmembrane region" description="Helical" evidence="7">
    <location>
        <begin position="486"/>
        <end position="506"/>
    </location>
</feature>
<keyword evidence="5 7" id="KW-0472">Membrane</keyword>
<evidence type="ECO:0000256" key="1">
    <source>
        <dbReference type="ARBA" id="ARBA00004651"/>
    </source>
</evidence>
<dbReference type="AlphaFoldDB" id="A0A6J4KD97"/>
<feature type="domain" description="ABC3 transporter permease C-terminal" evidence="8">
    <location>
        <begin position="768"/>
        <end position="879"/>
    </location>
</feature>
<evidence type="ECO:0000256" key="3">
    <source>
        <dbReference type="ARBA" id="ARBA00022692"/>
    </source>
</evidence>
<comment type="similarity">
    <text evidence="6">Belongs to the ABC-4 integral membrane protein family.</text>
</comment>
<proteinExistence type="inferred from homology"/>
<feature type="domain" description="MacB-like periplasmic core" evidence="9">
    <location>
        <begin position="493"/>
        <end position="728"/>
    </location>
</feature>
<protein>
    <recommendedName>
        <fullName evidence="11">Permease</fullName>
    </recommendedName>
</protein>
<dbReference type="PANTHER" id="PTHR30572:SF4">
    <property type="entry name" value="ABC TRANSPORTER PERMEASE YTRF"/>
    <property type="match status" value="1"/>
</dbReference>
<feature type="transmembrane region" description="Helical" evidence="7">
    <location>
        <begin position="849"/>
        <end position="871"/>
    </location>
</feature>
<keyword evidence="2" id="KW-1003">Cell membrane</keyword>
<comment type="subcellular location">
    <subcellularLocation>
        <location evidence="1">Cell membrane</location>
        <topology evidence="1">Multi-pass membrane protein</topology>
    </subcellularLocation>
</comment>
<keyword evidence="3 7" id="KW-0812">Transmembrane</keyword>
<dbReference type="NCBIfam" id="TIGR03434">
    <property type="entry name" value="ADOP"/>
    <property type="match status" value="1"/>
</dbReference>
<reference evidence="10" key="1">
    <citation type="submission" date="2020-02" db="EMBL/GenBank/DDBJ databases">
        <authorList>
            <person name="Meier V. D."/>
        </authorList>
    </citation>
    <scope>NUCLEOTIDE SEQUENCE</scope>
    <source>
        <strain evidence="10">AVDCRST_MAG11</strain>
    </source>
</reference>
<dbReference type="InterPro" id="IPR050250">
    <property type="entry name" value="Macrolide_Exporter_MacB"/>
</dbReference>
<feature type="transmembrane region" description="Helical" evidence="7">
    <location>
        <begin position="87"/>
        <end position="109"/>
    </location>
</feature>
<feature type="transmembrane region" description="Helical" evidence="7">
    <location>
        <begin position="340"/>
        <end position="363"/>
    </location>
</feature>
<gene>
    <name evidence="10" type="ORF">AVDCRST_MAG11-880</name>
</gene>
<dbReference type="InterPro" id="IPR003838">
    <property type="entry name" value="ABC3_permease_C"/>
</dbReference>
<dbReference type="PANTHER" id="PTHR30572">
    <property type="entry name" value="MEMBRANE COMPONENT OF TRANSPORTER-RELATED"/>
    <property type="match status" value="1"/>
</dbReference>
<organism evidence="10">
    <name type="scientific">uncultured Gemmatimonadaceae bacterium</name>
    <dbReference type="NCBI Taxonomy" id="246130"/>
    <lineage>
        <taxon>Bacteria</taxon>
        <taxon>Pseudomonadati</taxon>
        <taxon>Gemmatimonadota</taxon>
        <taxon>Gemmatimonadia</taxon>
        <taxon>Gemmatimonadales</taxon>
        <taxon>Gemmatimonadaceae</taxon>
        <taxon>environmental samples</taxon>
    </lineage>
</organism>
<evidence type="ECO:0000256" key="5">
    <source>
        <dbReference type="ARBA" id="ARBA00023136"/>
    </source>
</evidence>
<feature type="transmembrane region" description="Helical" evidence="7">
    <location>
        <begin position="390"/>
        <end position="416"/>
    </location>
</feature>
<feature type="transmembrane region" description="Helical" evidence="7">
    <location>
        <begin position="759"/>
        <end position="783"/>
    </location>
</feature>
<dbReference type="EMBL" id="CADCTU010000190">
    <property type="protein sequence ID" value="CAA9301682.1"/>
    <property type="molecule type" value="Genomic_DNA"/>
</dbReference>
<sequence>MPVQREVDEELALHIELRTRDYVARGMTPTEARAAALHRFGDVALVEQECLHIGRARERDMRRAEWWAELRQDLAYAWRQLGRSRGFTAAAVLTLALGIGATTAIFTVVDAVVLRPLPFDEPSRVVRFRATSANAGWEKGNFAPGEYGGWQREGRSWERLALVYPGDFTLAGDELPERVVGERVTRDYFAVFGVRPALGRVFGADEDRPGGPRVVVLSDRLWRRSFGASPAVLGRTVELNADRYQVVGVMPPAFDFAAQAPELWVPAAFGDDALRNLGGRFVEVVGRLRPGVAPATAEAEALVIARRLWATRASSREDAAGTVRVRRYADDLTSDVRLQLLVMLGAVGLVLLIACVNVANLLAARGLARGRELAIRAALGAGRGRIVRQLVAECALLAGLGAAAALALAAGGAWLLVRLVPPGVPRVEQAAVDGRVLLFTLGLTLLTTLLLSLTPARQTDGGDLLGALRRGGRAANAQVRHRARTALAAGEVALALVLLVLAGLLIRSALVLRRVPAGVDGAQVLTARLRLPAARYREPARVTAAFERIAEAAAAVPGVRSAALVSRVPLTGMNTGVDFVRVGDAAAVERGAAVASNFRIVSPAYFRTMGIPVRWGRDFTAADRAGAPRAVVVNEALARALSLGARPQGARLWSTNGAFWFGADRPADLVVVGVVGDIRDDGLREAVRPEAYFPLAQAPEEPWSWIERSMLVVARTGGPPALAAPALQRAVRAVDPSLPMYDVRTMDARLADATAVDRFYTGLLAALGGAALLLAAVGIYGVVAHLTRLQVREMGVRLALGATGAGVVRLMLARHLRPVAAGLALGTAGALLAARALEARLYGVPPTDPATLAGAAALLTVVAAVACWLPARRAARVDPTVALRAD</sequence>
<feature type="domain" description="ABC3 transporter permease C-terminal" evidence="8">
    <location>
        <begin position="346"/>
        <end position="458"/>
    </location>
</feature>
<feature type="transmembrane region" description="Helical" evidence="7">
    <location>
        <begin position="819"/>
        <end position="837"/>
    </location>
</feature>
<dbReference type="Pfam" id="PF02687">
    <property type="entry name" value="FtsX"/>
    <property type="match status" value="2"/>
</dbReference>
<evidence type="ECO:0000256" key="7">
    <source>
        <dbReference type="SAM" id="Phobius"/>
    </source>
</evidence>
<dbReference type="InterPro" id="IPR025857">
    <property type="entry name" value="MacB_PCD"/>
</dbReference>
<evidence type="ECO:0000256" key="2">
    <source>
        <dbReference type="ARBA" id="ARBA00022475"/>
    </source>
</evidence>
<accession>A0A6J4KD97</accession>
<name>A0A6J4KD97_9BACT</name>